<evidence type="ECO:0000259" key="5">
    <source>
        <dbReference type="PROSITE" id="PS51007"/>
    </source>
</evidence>
<dbReference type="GO" id="GO:0009055">
    <property type="term" value="F:electron transfer activity"/>
    <property type="evidence" value="ECO:0007669"/>
    <property type="project" value="InterPro"/>
</dbReference>
<dbReference type="GO" id="GO:0020037">
    <property type="term" value="F:heme binding"/>
    <property type="evidence" value="ECO:0007669"/>
    <property type="project" value="InterPro"/>
</dbReference>
<dbReference type="Gene3D" id="1.10.760.10">
    <property type="entry name" value="Cytochrome c-like domain"/>
    <property type="match status" value="1"/>
</dbReference>
<evidence type="ECO:0000256" key="1">
    <source>
        <dbReference type="ARBA" id="ARBA00022617"/>
    </source>
</evidence>
<keyword evidence="7" id="KW-1185">Reference proteome</keyword>
<proteinExistence type="predicted"/>
<dbReference type="Proteomes" id="UP000268007">
    <property type="component" value="Unassembled WGS sequence"/>
</dbReference>
<evidence type="ECO:0000256" key="2">
    <source>
        <dbReference type="ARBA" id="ARBA00022723"/>
    </source>
</evidence>
<dbReference type="InterPro" id="IPR009056">
    <property type="entry name" value="Cyt_c-like_dom"/>
</dbReference>
<evidence type="ECO:0000256" key="3">
    <source>
        <dbReference type="ARBA" id="ARBA00023004"/>
    </source>
</evidence>
<dbReference type="RefSeq" id="WP_121198763.1">
    <property type="nucleotide sequence ID" value="NZ_RBKU01000001.1"/>
</dbReference>
<gene>
    <name evidence="6" type="ORF">BDD43_3448</name>
</gene>
<organism evidence="6 7">
    <name type="scientific">Mucilaginibacter gracilis</name>
    <dbReference type="NCBI Taxonomy" id="423350"/>
    <lineage>
        <taxon>Bacteria</taxon>
        <taxon>Pseudomonadati</taxon>
        <taxon>Bacteroidota</taxon>
        <taxon>Sphingobacteriia</taxon>
        <taxon>Sphingobacteriales</taxon>
        <taxon>Sphingobacteriaceae</taxon>
        <taxon>Mucilaginibacter</taxon>
    </lineage>
</organism>
<dbReference type="PROSITE" id="PS51007">
    <property type="entry name" value="CYTC"/>
    <property type="match status" value="1"/>
</dbReference>
<reference evidence="6 7" key="1">
    <citation type="submission" date="2018-10" db="EMBL/GenBank/DDBJ databases">
        <title>Genomic Encyclopedia of Archaeal and Bacterial Type Strains, Phase II (KMG-II): from individual species to whole genera.</title>
        <authorList>
            <person name="Goeker M."/>
        </authorList>
    </citation>
    <scope>NUCLEOTIDE SEQUENCE [LARGE SCALE GENOMIC DNA]</scope>
    <source>
        <strain evidence="6 7">DSM 18602</strain>
    </source>
</reference>
<keyword evidence="2 4" id="KW-0479">Metal-binding</keyword>
<accession>A0A495J4H5</accession>
<keyword evidence="3 4" id="KW-0408">Iron</keyword>
<keyword evidence="1 4" id="KW-0349">Heme</keyword>
<evidence type="ECO:0000256" key="4">
    <source>
        <dbReference type="PROSITE-ProRule" id="PRU00433"/>
    </source>
</evidence>
<comment type="caution">
    <text evidence="6">The sequence shown here is derived from an EMBL/GenBank/DDBJ whole genome shotgun (WGS) entry which is preliminary data.</text>
</comment>
<protein>
    <submittedName>
        <fullName evidence="6">Cbb3-type cytochrome c oxidase subunit III</fullName>
    </submittedName>
</protein>
<feature type="domain" description="Cytochrome c" evidence="5">
    <location>
        <begin position="32"/>
        <end position="120"/>
    </location>
</feature>
<dbReference type="Pfam" id="PF00034">
    <property type="entry name" value="Cytochrom_C"/>
    <property type="match status" value="1"/>
</dbReference>
<evidence type="ECO:0000313" key="7">
    <source>
        <dbReference type="Proteomes" id="UP000268007"/>
    </source>
</evidence>
<dbReference type="OrthoDB" id="9811395at2"/>
<dbReference type="InterPro" id="IPR051459">
    <property type="entry name" value="Cytochrome_c-type_DH"/>
</dbReference>
<name>A0A495J4H5_9SPHI</name>
<sequence length="140" mass="15036">MKFKVIVIIGMFVTALAIISSCQGETELNFKRYYVNGSTVYQAHCQNCHGANGEGLGALIPPLTDSAYLKTNLHQLPCFVKNGLTGSITVHAKPYAQAMPPAELTAIELAEVLTYVGNSFGNKLGLLDVDMVTGDLAKCR</sequence>
<dbReference type="SUPFAM" id="SSF46626">
    <property type="entry name" value="Cytochrome c"/>
    <property type="match status" value="1"/>
</dbReference>
<dbReference type="PROSITE" id="PS51257">
    <property type="entry name" value="PROKAR_LIPOPROTEIN"/>
    <property type="match status" value="1"/>
</dbReference>
<evidence type="ECO:0000313" key="6">
    <source>
        <dbReference type="EMBL" id="RKR83244.1"/>
    </source>
</evidence>
<dbReference type="EMBL" id="RBKU01000001">
    <property type="protein sequence ID" value="RKR83244.1"/>
    <property type="molecule type" value="Genomic_DNA"/>
</dbReference>
<dbReference type="PANTHER" id="PTHR35008:SF8">
    <property type="entry name" value="ALCOHOL DEHYDROGENASE CYTOCHROME C SUBUNIT"/>
    <property type="match status" value="1"/>
</dbReference>
<dbReference type="InterPro" id="IPR036909">
    <property type="entry name" value="Cyt_c-like_dom_sf"/>
</dbReference>
<dbReference type="GO" id="GO:0046872">
    <property type="term" value="F:metal ion binding"/>
    <property type="evidence" value="ECO:0007669"/>
    <property type="project" value="UniProtKB-KW"/>
</dbReference>
<dbReference type="PANTHER" id="PTHR35008">
    <property type="entry name" value="BLL4482 PROTEIN-RELATED"/>
    <property type="match status" value="1"/>
</dbReference>
<dbReference type="AlphaFoldDB" id="A0A495J4H5"/>